<dbReference type="EMBL" id="FPJO01000001">
    <property type="protein sequence ID" value="SFX10550.1"/>
    <property type="molecule type" value="Genomic_DNA"/>
</dbReference>
<proteinExistence type="predicted"/>
<evidence type="ECO:0000313" key="3">
    <source>
        <dbReference type="Proteomes" id="UP000181909"/>
    </source>
</evidence>
<gene>
    <name evidence="2" type="ORF">SAMN02787144_1001499</name>
</gene>
<dbReference type="AlphaFoldDB" id="A0A1K1UCI9"/>
<name>A0A1K1UCI9_STRAR</name>
<evidence type="ECO:0000256" key="1">
    <source>
        <dbReference type="SAM" id="MobiDB-lite"/>
    </source>
</evidence>
<protein>
    <submittedName>
        <fullName evidence="2">Uncharacterized protein</fullName>
    </submittedName>
</protein>
<dbReference type="Proteomes" id="UP000181909">
    <property type="component" value="Unassembled WGS sequence"/>
</dbReference>
<reference evidence="2 3" key="1">
    <citation type="submission" date="2016-11" db="EMBL/GenBank/DDBJ databases">
        <authorList>
            <person name="Jaros S."/>
            <person name="Januszkiewicz K."/>
            <person name="Wedrychowicz H."/>
        </authorList>
    </citation>
    <scope>NUCLEOTIDE SEQUENCE [LARGE SCALE GENOMIC DNA]</scope>
    <source>
        <strain evidence="2 3">OK807</strain>
    </source>
</reference>
<evidence type="ECO:0000313" key="2">
    <source>
        <dbReference type="EMBL" id="SFX10550.1"/>
    </source>
</evidence>
<organism evidence="2 3">
    <name type="scientific">Streptomyces atratus</name>
    <dbReference type="NCBI Taxonomy" id="1893"/>
    <lineage>
        <taxon>Bacteria</taxon>
        <taxon>Bacillati</taxon>
        <taxon>Actinomycetota</taxon>
        <taxon>Actinomycetes</taxon>
        <taxon>Kitasatosporales</taxon>
        <taxon>Streptomycetaceae</taxon>
        <taxon>Streptomyces</taxon>
    </lineage>
</organism>
<feature type="region of interest" description="Disordered" evidence="1">
    <location>
        <begin position="28"/>
        <end position="55"/>
    </location>
</feature>
<sequence>MRTRTHLRLRSARRWGWILAGRGCGTGRGDDGEAGRRVPVKRRRSAAPARGVQASVRHDDQLAAHMAARALPVGVCRL</sequence>
<accession>A0A1K1UCI9</accession>